<dbReference type="PANTHER" id="PTHR43798">
    <property type="entry name" value="MONOACYLGLYCEROL LIPASE"/>
    <property type="match status" value="1"/>
</dbReference>
<feature type="domain" description="AB hydrolase-1" evidence="1">
    <location>
        <begin position="30"/>
        <end position="263"/>
    </location>
</feature>
<reference evidence="3" key="1">
    <citation type="submission" date="2016-11" db="EMBL/GenBank/DDBJ databases">
        <authorList>
            <person name="Varghese N."/>
            <person name="Submissions S."/>
        </authorList>
    </citation>
    <scope>NUCLEOTIDE SEQUENCE [LARGE SCALE GENOMIC DNA]</scope>
    <source>
        <strain evidence="3">DSM 16478</strain>
    </source>
</reference>
<dbReference type="AlphaFoldDB" id="A0A1M6RKX3"/>
<organism evidence="2 3">
    <name type="scientific">Maribacter aquivivus</name>
    <dbReference type="NCBI Taxonomy" id="228958"/>
    <lineage>
        <taxon>Bacteria</taxon>
        <taxon>Pseudomonadati</taxon>
        <taxon>Bacteroidota</taxon>
        <taxon>Flavobacteriia</taxon>
        <taxon>Flavobacteriales</taxon>
        <taxon>Flavobacteriaceae</taxon>
        <taxon>Maribacter</taxon>
    </lineage>
</organism>
<dbReference type="GO" id="GO:0016020">
    <property type="term" value="C:membrane"/>
    <property type="evidence" value="ECO:0007669"/>
    <property type="project" value="TreeGrafter"/>
</dbReference>
<evidence type="ECO:0000259" key="1">
    <source>
        <dbReference type="Pfam" id="PF00561"/>
    </source>
</evidence>
<dbReference type="Proteomes" id="UP000184314">
    <property type="component" value="Unassembled WGS sequence"/>
</dbReference>
<dbReference type="PANTHER" id="PTHR43798:SF5">
    <property type="entry name" value="MONOACYLGLYCEROL LIPASE ABHD6"/>
    <property type="match status" value="1"/>
</dbReference>
<proteinExistence type="predicted"/>
<dbReference type="EMBL" id="FQZX01000002">
    <property type="protein sequence ID" value="SHK33079.1"/>
    <property type="molecule type" value="Genomic_DNA"/>
</dbReference>
<dbReference type="RefSeq" id="WP_073245072.1">
    <property type="nucleotide sequence ID" value="NZ_FQZX01000002.1"/>
</dbReference>
<dbReference type="InterPro" id="IPR029058">
    <property type="entry name" value="AB_hydrolase_fold"/>
</dbReference>
<dbReference type="InterPro" id="IPR050266">
    <property type="entry name" value="AB_hydrolase_sf"/>
</dbReference>
<evidence type="ECO:0000313" key="3">
    <source>
        <dbReference type="Proteomes" id="UP000184314"/>
    </source>
</evidence>
<gene>
    <name evidence="2" type="ORF">SAMN04488007_2770</name>
</gene>
<dbReference type="GO" id="GO:0047372">
    <property type="term" value="F:monoacylglycerol lipase activity"/>
    <property type="evidence" value="ECO:0007669"/>
    <property type="project" value="TreeGrafter"/>
</dbReference>
<dbReference type="STRING" id="228958.SAMN04488007_2770"/>
<keyword evidence="3" id="KW-1185">Reference proteome</keyword>
<dbReference type="OrthoDB" id="9773293at2"/>
<dbReference type="SUPFAM" id="SSF53474">
    <property type="entry name" value="alpha/beta-Hydrolases"/>
    <property type="match status" value="1"/>
</dbReference>
<dbReference type="InterPro" id="IPR000073">
    <property type="entry name" value="AB_hydrolase_1"/>
</dbReference>
<evidence type="ECO:0000313" key="2">
    <source>
        <dbReference type="EMBL" id="SHK33079.1"/>
    </source>
</evidence>
<name>A0A1M6RKX3_9FLAO</name>
<dbReference type="Gene3D" id="3.40.50.1820">
    <property type="entry name" value="alpha/beta hydrolase"/>
    <property type="match status" value="1"/>
</dbReference>
<sequence>MKENALTVHTQFANIDNNQIAYRKFGIGQPLILLNRFRGTLDTWDPLFLNLLAKHNTVITFDYCGIGYSEGELPLAIKDVANDVIKLADYLDIEQFHVLGWSYGGWVAQYTMFLNPSRILKAVIIGNNPIGKNELPFKKEFFERALKPVNTDDDFLVLFFEPSSKKSSTAAEKSMQRIAKRFDLSKVPSSQEVFNRYFASKNAIAEDSDNFRTAYQNTNIPILVLSGNNDISFSLENWYPMLGKAPTLRLIVMPEAGHAPHFQYPNETNSYIKAFFEDQALLNRL</sequence>
<dbReference type="GO" id="GO:0046464">
    <property type="term" value="P:acylglycerol catabolic process"/>
    <property type="evidence" value="ECO:0007669"/>
    <property type="project" value="TreeGrafter"/>
</dbReference>
<protein>
    <submittedName>
        <fullName evidence="2">Pimeloyl-ACP methyl ester carboxylesterase</fullName>
    </submittedName>
</protein>
<accession>A0A1M6RKX3</accession>
<dbReference type="Pfam" id="PF00561">
    <property type="entry name" value="Abhydrolase_1"/>
    <property type="match status" value="1"/>
</dbReference>